<accession>A0A1I6HZU4</accession>
<feature type="transmembrane region" description="Helical" evidence="1">
    <location>
        <begin position="131"/>
        <end position="154"/>
    </location>
</feature>
<evidence type="ECO:0000313" key="3">
    <source>
        <dbReference type="Proteomes" id="UP000199478"/>
    </source>
</evidence>
<keyword evidence="1" id="KW-1133">Transmembrane helix</keyword>
<evidence type="ECO:0000313" key="2">
    <source>
        <dbReference type="EMBL" id="SFR59971.1"/>
    </source>
</evidence>
<dbReference type="AlphaFoldDB" id="A0A1I6HZU4"/>
<feature type="transmembrane region" description="Helical" evidence="1">
    <location>
        <begin position="100"/>
        <end position="124"/>
    </location>
</feature>
<feature type="transmembrane region" description="Helical" evidence="1">
    <location>
        <begin position="71"/>
        <end position="94"/>
    </location>
</feature>
<organism evidence="2 3">
    <name type="scientific">Yoonia tamlensis</name>
    <dbReference type="NCBI Taxonomy" id="390270"/>
    <lineage>
        <taxon>Bacteria</taxon>
        <taxon>Pseudomonadati</taxon>
        <taxon>Pseudomonadota</taxon>
        <taxon>Alphaproteobacteria</taxon>
        <taxon>Rhodobacterales</taxon>
        <taxon>Paracoccaceae</taxon>
        <taxon>Yoonia</taxon>
    </lineage>
</organism>
<feature type="transmembrane region" description="Helical" evidence="1">
    <location>
        <begin position="43"/>
        <end position="64"/>
    </location>
</feature>
<keyword evidence="1" id="KW-0472">Membrane</keyword>
<name>A0A1I6HZU4_9RHOB</name>
<dbReference type="EMBL" id="FOYP01000003">
    <property type="protein sequence ID" value="SFR59971.1"/>
    <property type="molecule type" value="Genomic_DNA"/>
</dbReference>
<feature type="transmembrane region" description="Helical" evidence="1">
    <location>
        <begin position="223"/>
        <end position="244"/>
    </location>
</feature>
<dbReference type="Proteomes" id="UP000199478">
    <property type="component" value="Unassembled WGS sequence"/>
</dbReference>
<evidence type="ECO:0000256" key="1">
    <source>
        <dbReference type="SAM" id="Phobius"/>
    </source>
</evidence>
<proteinExistence type="predicted"/>
<protein>
    <submittedName>
        <fullName evidence="2">Uncharacterized protein</fullName>
    </submittedName>
</protein>
<feature type="transmembrane region" description="Helical" evidence="1">
    <location>
        <begin position="193"/>
        <end position="211"/>
    </location>
</feature>
<keyword evidence="1" id="KW-0812">Transmembrane</keyword>
<feature type="transmembrane region" description="Helical" evidence="1">
    <location>
        <begin position="15"/>
        <end position="37"/>
    </location>
</feature>
<feature type="transmembrane region" description="Helical" evidence="1">
    <location>
        <begin position="166"/>
        <end position="186"/>
    </location>
</feature>
<keyword evidence="3" id="KW-1185">Reference proteome</keyword>
<gene>
    <name evidence="2" type="ORF">SAMN04488005_3162</name>
</gene>
<sequence>MFIFIKALPLSVSTFWRYLILLPFLGIGALILSLFSILPFVGWLVPGMVSIWLSIAGIRCALFARGHTQPIAAGTVFTICLYYSVIFLVVGVLVNLFMAALIWIITLAGFTINPLGLFAGVFGVSPVWSALLIGFLAPVAITTAAFAVPMTAAAASTGRGGWDYRAFAGFGRGAISLSFVMAVWMFSGHLFSFFGEIWTFLGLMVGAVMALSAGENIPFQTDFAPWTALRGTLIMAWASSWYFATAVLTWEDYVAQTAVQRAAQHAPPKVSTDDIRALRQARMQKKR</sequence>
<reference evidence="3" key="1">
    <citation type="submission" date="2016-10" db="EMBL/GenBank/DDBJ databases">
        <authorList>
            <person name="Varghese N."/>
            <person name="Submissions S."/>
        </authorList>
    </citation>
    <scope>NUCLEOTIDE SEQUENCE [LARGE SCALE GENOMIC DNA]</scope>
    <source>
        <strain evidence="3">DSM 26879</strain>
    </source>
</reference>